<dbReference type="RefSeq" id="WP_143057182.1">
    <property type="nucleotide sequence ID" value="NZ_FOGV01000065.1"/>
</dbReference>
<dbReference type="PANTHER" id="PTHR33408">
    <property type="entry name" value="TRANSPOSASE"/>
    <property type="match status" value="1"/>
</dbReference>
<sequence>MLSKNLADKRMDMEMVWMDDLVPSDHLVRKMDAAIDFDFIYPMVEDLYASNNGRPSVDPVVLMKLVFLQYTFGISSMRQTIREVETNIAYRWFLGIGFQDPVPHFSTFGKNYVRRFEGTDLFEQIFYHILKEAMAAGFVDPDVAFIDSTHVKAHANKKKVLKKTVRKESVAYQAKLEKEINVDREDQGKKPLAPSSKPEMKEIKQSPTDPESGYFVKNERERLFAYTYHAGCDRNGFILGAAVKPANVHDNQVFFEVYENIKKHVQKPLTVAVDAGYKTPTIAKFLAEESVRPVMPYKRPQTPKGYLKKHDFVYDDYYDCYICPQLHLLRYQTTNREGKRVYVSDPNVCRDCPLLAVCTKSANRQKVVERHIWQAYLDEAEHLRHTDYNKAVYQRRSETIERAFGDLKEKHGLRWTRLKGLARNEAQAMLVFAAMNLKKMAKWKWKHRHPSGGISVVIKFPIKIDKPRLQAAA</sequence>
<dbReference type="EMBL" id="FOGV01000065">
    <property type="protein sequence ID" value="SES39048.1"/>
    <property type="molecule type" value="Genomic_DNA"/>
</dbReference>
<proteinExistence type="predicted"/>
<evidence type="ECO:0000256" key="1">
    <source>
        <dbReference type="SAM" id="MobiDB-lite"/>
    </source>
</evidence>
<evidence type="ECO:0000313" key="5">
    <source>
        <dbReference type="Proteomes" id="UP000199318"/>
    </source>
</evidence>
<feature type="domain" description="Transposase InsH N-terminal" evidence="2">
    <location>
        <begin position="19"/>
        <end position="112"/>
    </location>
</feature>
<protein>
    <submittedName>
        <fullName evidence="4">Transposase</fullName>
    </submittedName>
</protein>
<accession>A0A1H9WYL5</accession>
<dbReference type="AlphaFoldDB" id="A0A1H9WYL5"/>
<comment type="caution">
    <text evidence="4">The sequence shown here is derived from an EMBL/GenBank/DDBJ whole genome shotgun (WGS) entry which is preliminary data.</text>
</comment>
<name>A0A1H9WYL5_9BACI</name>
<organism evidence="4 5">
    <name type="scientific">Salisediminibacterium halotolerans</name>
    <dbReference type="NCBI Taxonomy" id="517425"/>
    <lineage>
        <taxon>Bacteria</taxon>
        <taxon>Bacillati</taxon>
        <taxon>Bacillota</taxon>
        <taxon>Bacilli</taxon>
        <taxon>Bacillales</taxon>
        <taxon>Bacillaceae</taxon>
        <taxon>Salisediminibacterium</taxon>
    </lineage>
</organism>
<dbReference type="InterPro" id="IPR008490">
    <property type="entry name" value="Transposase_InsH_N"/>
</dbReference>
<keyword evidence="5" id="KW-1185">Reference proteome</keyword>
<evidence type="ECO:0000313" key="4">
    <source>
        <dbReference type="EMBL" id="SES39048.1"/>
    </source>
</evidence>
<feature type="domain" description="Transposase DDE" evidence="3">
    <location>
        <begin position="322"/>
        <end position="441"/>
    </location>
</feature>
<evidence type="ECO:0000259" key="2">
    <source>
        <dbReference type="Pfam" id="PF05598"/>
    </source>
</evidence>
<dbReference type="Pfam" id="PF13751">
    <property type="entry name" value="DDE_Tnp_1_6"/>
    <property type="match status" value="1"/>
</dbReference>
<dbReference type="InterPro" id="IPR047629">
    <property type="entry name" value="IS1182_transpos"/>
</dbReference>
<dbReference type="OrthoDB" id="9774608at2"/>
<dbReference type="NCBIfam" id="NF033551">
    <property type="entry name" value="transpos_IS1182"/>
    <property type="match status" value="1"/>
</dbReference>
<reference evidence="5" key="1">
    <citation type="submission" date="2016-10" db="EMBL/GenBank/DDBJ databases">
        <authorList>
            <person name="de Groot N.N."/>
        </authorList>
    </citation>
    <scope>NUCLEOTIDE SEQUENCE [LARGE SCALE GENOMIC DNA]</scope>
    <source>
        <strain evidence="5">10nlg</strain>
    </source>
</reference>
<dbReference type="PANTHER" id="PTHR33408:SF2">
    <property type="entry name" value="TRANSPOSASE DDE DOMAIN-CONTAINING PROTEIN"/>
    <property type="match status" value="1"/>
</dbReference>
<dbReference type="InterPro" id="IPR025668">
    <property type="entry name" value="Tnp_DDE_dom"/>
</dbReference>
<dbReference type="Pfam" id="PF05598">
    <property type="entry name" value="DUF772"/>
    <property type="match status" value="1"/>
</dbReference>
<gene>
    <name evidence="4" type="ORF">SAMN05444126_1651</name>
</gene>
<evidence type="ECO:0000259" key="3">
    <source>
        <dbReference type="Pfam" id="PF13751"/>
    </source>
</evidence>
<feature type="region of interest" description="Disordered" evidence="1">
    <location>
        <begin position="183"/>
        <end position="212"/>
    </location>
</feature>
<dbReference type="Proteomes" id="UP000199318">
    <property type="component" value="Unassembled WGS sequence"/>
</dbReference>